<feature type="domain" description="NAD-dependent DNA ligase N-terminal" evidence="9">
    <location>
        <begin position="31"/>
        <end position="430"/>
    </location>
</feature>
<evidence type="ECO:0000256" key="8">
    <source>
        <dbReference type="SAM" id="SignalP"/>
    </source>
</evidence>
<evidence type="ECO:0000256" key="5">
    <source>
        <dbReference type="ARBA" id="ARBA00023204"/>
    </source>
</evidence>
<accession>A0A2T0VR09</accession>
<keyword evidence="4 7" id="KW-0520">NAD</keyword>
<dbReference type="PANTHER" id="PTHR47810:SF1">
    <property type="entry name" value="DNA LIGASE B"/>
    <property type="match status" value="1"/>
</dbReference>
<sequence>MSRPLAGWLLALSIVLLPSPAVACPDWSGGRAERELAALAERLAGWDDAYYRRGESPVSDGVYDQARARLAAWQRCFPGVDASAAPDDTRPAGPVRHPVVQTGLAKLEGEAAVRRWLARRDDVWVQPKVDGVAVTLAYERGRLVRAVSRGDGHHGQDWTAATRRIPSIPVRLPETIDATLQGELHLRLVDHVQAEAGTAGARSAVAGLLARDALEAEAARRIGLFVWDWPDGPAAMEERLEALERLGFDEAAALTRPVATLAEVARWRERWFRGPLPFATDGVVLRQGNRPPGTAWRAEPPGWAAAWKHPPREALAEVRGVAFRIGRTGRITPLLHLHPVALEGRTIRRVGLGSLERWRALDIRPGDQVVIALAGLTIPRLERVAWRAAERPDIAPPEAADYHALSCFRPRPGCRAQFLERLAWLGGPQGLDLPGVGPGTWHALVEAGLVTGLLDWLSLDERALRRARGIGKVRAGALVATFEAARASAFARWLQALGAPPGVEAALPADWASLTGYDRRDWSALPGVGAGRATTLVDFFAHPEVRALARRLGAQGIEGFAR</sequence>
<evidence type="ECO:0000256" key="7">
    <source>
        <dbReference type="HAMAP-Rule" id="MF_01587"/>
    </source>
</evidence>
<dbReference type="SMART" id="SM00532">
    <property type="entry name" value="LIGANc"/>
    <property type="match status" value="1"/>
</dbReference>
<dbReference type="InterPro" id="IPR050326">
    <property type="entry name" value="NAD_dep_DNA_ligaseB"/>
</dbReference>
<dbReference type="Pfam" id="PF03120">
    <property type="entry name" value="OB_DNA_ligase"/>
    <property type="match status" value="1"/>
</dbReference>
<dbReference type="Gene3D" id="1.10.150.20">
    <property type="entry name" value="5' to 3' exonuclease, C-terminal subdomain"/>
    <property type="match status" value="1"/>
</dbReference>
<evidence type="ECO:0000313" key="11">
    <source>
        <dbReference type="Proteomes" id="UP000239896"/>
    </source>
</evidence>
<keyword evidence="11" id="KW-1185">Reference proteome</keyword>
<dbReference type="InterPro" id="IPR013839">
    <property type="entry name" value="DNAligase_adenylation"/>
</dbReference>
<name>A0A2T0VR09_9GAMM</name>
<dbReference type="PROSITE" id="PS01056">
    <property type="entry name" value="DNA_LIGASE_N2"/>
    <property type="match status" value="1"/>
</dbReference>
<protein>
    <recommendedName>
        <fullName evidence="7">DNA ligase B</fullName>
        <ecNumber evidence="7">6.5.1.2</ecNumber>
    </recommendedName>
    <alternativeName>
        <fullName evidence="7">Polydeoxyribonucleotide synthase [NAD(+)] B</fullName>
    </alternativeName>
</protein>
<dbReference type="HAMAP" id="MF_01587">
    <property type="entry name" value="DNA_ligase_B"/>
    <property type="match status" value="1"/>
</dbReference>
<dbReference type="AlphaFoldDB" id="A0A2T0VR09"/>
<dbReference type="Gene3D" id="2.40.50.140">
    <property type="entry name" value="Nucleic acid-binding proteins"/>
    <property type="match status" value="1"/>
</dbReference>
<keyword evidence="8" id="KW-0732">Signal</keyword>
<dbReference type="GO" id="GO:0003911">
    <property type="term" value="F:DNA ligase (NAD+) activity"/>
    <property type="evidence" value="ECO:0007669"/>
    <property type="project" value="UniProtKB-UniRule"/>
</dbReference>
<dbReference type="InterPro" id="IPR020923">
    <property type="entry name" value="DNA_ligase_B"/>
</dbReference>
<dbReference type="Gene3D" id="3.30.470.30">
    <property type="entry name" value="DNA ligase/mRNA capping enzyme"/>
    <property type="match status" value="1"/>
</dbReference>
<dbReference type="InterPro" id="IPR013840">
    <property type="entry name" value="DNAligase_N"/>
</dbReference>
<comment type="catalytic activity">
    <reaction evidence="6 7">
        <text>NAD(+) + (deoxyribonucleotide)n-3'-hydroxyl + 5'-phospho-(deoxyribonucleotide)m = (deoxyribonucleotide)n+m + AMP + beta-nicotinamide D-nucleotide.</text>
        <dbReference type="EC" id="6.5.1.2"/>
    </reaction>
</comment>
<dbReference type="NCBIfam" id="NF005987">
    <property type="entry name" value="PRK08097.1"/>
    <property type="match status" value="1"/>
</dbReference>
<keyword evidence="3 7" id="KW-0227">DNA damage</keyword>
<keyword evidence="1 7" id="KW-0436">Ligase</keyword>
<keyword evidence="2 7" id="KW-0235">DNA replication</keyword>
<evidence type="ECO:0000256" key="3">
    <source>
        <dbReference type="ARBA" id="ARBA00022763"/>
    </source>
</evidence>
<organism evidence="10 11">
    <name type="scientific">Halomonas ventosae</name>
    <dbReference type="NCBI Taxonomy" id="229007"/>
    <lineage>
        <taxon>Bacteria</taxon>
        <taxon>Pseudomonadati</taxon>
        <taxon>Pseudomonadota</taxon>
        <taxon>Gammaproteobacteria</taxon>
        <taxon>Oceanospirillales</taxon>
        <taxon>Halomonadaceae</taxon>
        <taxon>Halomonas</taxon>
    </lineage>
</organism>
<dbReference type="SUPFAM" id="SSF56091">
    <property type="entry name" value="DNA ligase/mRNA capping enzyme, catalytic domain"/>
    <property type="match status" value="1"/>
</dbReference>
<dbReference type="Pfam" id="PF01653">
    <property type="entry name" value="DNA_ligase_aden"/>
    <property type="match status" value="1"/>
</dbReference>
<feature type="signal peptide" evidence="8">
    <location>
        <begin position="1"/>
        <end position="23"/>
    </location>
</feature>
<dbReference type="GO" id="GO:0006260">
    <property type="term" value="P:DNA replication"/>
    <property type="evidence" value="ECO:0007669"/>
    <property type="project" value="UniProtKB-KW"/>
</dbReference>
<comment type="caution">
    <text evidence="10">The sequence shown here is derived from an EMBL/GenBank/DDBJ whole genome shotgun (WGS) entry which is preliminary data.</text>
</comment>
<dbReference type="Gene3D" id="1.10.287.610">
    <property type="entry name" value="Helix hairpin bin"/>
    <property type="match status" value="1"/>
</dbReference>
<dbReference type="EMBL" id="PVTM01000002">
    <property type="protein sequence ID" value="PRY72941.1"/>
    <property type="molecule type" value="Genomic_DNA"/>
</dbReference>
<dbReference type="SUPFAM" id="SSF47781">
    <property type="entry name" value="RuvA domain 2-like"/>
    <property type="match status" value="1"/>
</dbReference>
<dbReference type="GO" id="GO:0006281">
    <property type="term" value="P:DNA repair"/>
    <property type="evidence" value="ECO:0007669"/>
    <property type="project" value="UniProtKB-KW"/>
</dbReference>
<evidence type="ECO:0000259" key="9">
    <source>
        <dbReference type="SMART" id="SM00532"/>
    </source>
</evidence>
<feature type="chain" id="PRO_5015723772" description="DNA ligase B" evidence="8">
    <location>
        <begin position="24"/>
        <end position="562"/>
    </location>
</feature>
<evidence type="ECO:0000256" key="4">
    <source>
        <dbReference type="ARBA" id="ARBA00023027"/>
    </source>
</evidence>
<feature type="active site" description="N6-AMP-lysine intermediate" evidence="7">
    <location>
        <position position="128"/>
    </location>
</feature>
<dbReference type="RefSeq" id="WP_106229368.1">
    <property type="nucleotide sequence ID" value="NZ_PVTM01000002.1"/>
</dbReference>
<dbReference type="EC" id="6.5.1.2" evidence="7"/>
<dbReference type="PANTHER" id="PTHR47810">
    <property type="entry name" value="DNA LIGASE"/>
    <property type="match status" value="1"/>
</dbReference>
<proteinExistence type="inferred from homology"/>
<evidence type="ECO:0000256" key="6">
    <source>
        <dbReference type="ARBA" id="ARBA00034005"/>
    </source>
</evidence>
<dbReference type="InterPro" id="IPR012340">
    <property type="entry name" value="NA-bd_OB-fold"/>
</dbReference>
<evidence type="ECO:0000313" key="10">
    <source>
        <dbReference type="EMBL" id="PRY72941.1"/>
    </source>
</evidence>
<evidence type="ECO:0000256" key="1">
    <source>
        <dbReference type="ARBA" id="ARBA00022598"/>
    </source>
</evidence>
<evidence type="ECO:0000256" key="2">
    <source>
        <dbReference type="ARBA" id="ARBA00022705"/>
    </source>
</evidence>
<dbReference type="SUPFAM" id="SSF50249">
    <property type="entry name" value="Nucleic acid-binding proteins"/>
    <property type="match status" value="1"/>
</dbReference>
<dbReference type="InterPro" id="IPR010994">
    <property type="entry name" value="RuvA_2-like"/>
</dbReference>
<comment type="similarity">
    <text evidence="7">Belongs to the NAD-dependent DNA ligase family. LigB subfamily.</text>
</comment>
<reference evidence="10 11" key="1">
    <citation type="submission" date="2018-03" db="EMBL/GenBank/DDBJ databases">
        <title>Comparative analysis of microorganisms from saline springs in Andes Mountain Range, Colombia.</title>
        <authorList>
            <person name="Rubin E."/>
        </authorList>
    </citation>
    <scope>NUCLEOTIDE SEQUENCE [LARGE SCALE GENOMIC DNA]</scope>
    <source>
        <strain evidence="10 11">USBA 854</strain>
    </source>
</reference>
<dbReference type="InterPro" id="IPR004150">
    <property type="entry name" value="NAD_DNA_ligase_OB"/>
</dbReference>
<keyword evidence="5 7" id="KW-0234">DNA repair</keyword>
<gene>
    <name evidence="7" type="primary">ligB</name>
    <name evidence="10" type="ORF">BCL64_10220</name>
</gene>
<dbReference type="InterPro" id="IPR033136">
    <property type="entry name" value="DNA_ligase_CS"/>
</dbReference>
<dbReference type="Proteomes" id="UP000239896">
    <property type="component" value="Unassembled WGS sequence"/>
</dbReference>
<comment type="function">
    <text evidence="7">Catalyzes the formation of phosphodiester linkages between 5'-phosphoryl and 3'-hydroxyl groups in double-stranded DNA using NAD as a coenzyme and as the energy source for the reaction.</text>
</comment>